<evidence type="ECO:0000313" key="3">
    <source>
        <dbReference type="RefSeq" id="XP_026687736.1"/>
    </source>
</evidence>
<dbReference type="SUPFAM" id="SSF52540">
    <property type="entry name" value="P-loop containing nucleoside triphosphate hydrolases"/>
    <property type="match status" value="1"/>
</dbReference>
<gene>
    <name evidence="3" type="primary">LOC113472261</name>
</gene>
<dbReference type="Pfam" id="PF21530">
    <property type="entry name" value="Pif1_2B_dom"/>
    <property type="match status" value="1"/>
</dbReference>
<sequence>MREYLYADEQADAFSKLLLEIGDGKYPEQNNKIAIPSEHCTLLTDFNLFLDTMYPDLDKPHIIVPSWLKSRAILTPKNDSALEINNQLLSRMSTDVKIYNSIDTIIEEEEAVNYPTEFLNTLNPPGLPPHELRLKVGAPIILLRNLKPPKLCNGTRLQVKTLLRNIIEATIFTGIGQGETVFIPRIPLIPSDYHFNFKRTQFPVKLCFSMTINKAQGQTLDLVGVDLRTECFSHGQLYVAFSRVALLHLCFIFFKGPHCFSPRWKNQELGVQRSFILVFIS</sequence>
<dbReference type="STRING" id="121845.A0A3Q0JH32"/>
<protein>
    <submittedName>
        <fullName evidence="3">Uncharacterized protein LOC113472261</fullName>
    </submittedName>
</protein>
<organism evidence="2 3">
    <name type="scientific">Diaphorina citri</name>
    <name type="common">Asian citrus psyllid</name>
    <dbReference type="NCBI Taxonomy" id="121845"/>
    <lineage>
        <taxon>Eukaryota</taxon>
        <taxon>Metazoa</taxon>
        <taxon>Ecdysozoa</taxon>
        <taxon>Arthropoda</taxon>
        <taxon>Hexapoda</taxon>
        <taxon>Insecta</taxon>
        <taxon>Pterygota</taxon>
        <taxon>Neoptera</taxon>
        <taxon>Paraneoptera</taxon>
        <taxon>Hemiptera</taxon>
        <taxon>Sternorrhyncha</taxon>
        <taxon>Psylloidea</taxon>
        <taxon>Psyllidae</taxon>
        <taxon>Diaphorininae</taxon>
        <taxon>Diaphorina</taxon>
    </lineage>
</organism>
<dbReference type="PANTHER" id="PTHR10492:SF57">
    <property type="entry name" value="ATP-DEPENDENT DNA HELICASE"/>
    <property type="match status" value="1"/>
</dbReference>
<dbReference type="PANTHER" id="PTHR10492">
    <property type="match status" value="1"/>
</dbReference>
<dbReference type="InterPro" id="IPR049163">
    <property type="entry name" value="Pif1-like_2B_dom"/>
</dbReference>
<dbReference type="RefSeq" id="XP_026687736.1">
    <property type="nucleotide sequence ID" value="XM_026831935.1"/>
</dbReference>
<dbReference type="PaxDb" id="121845-A0A3Q0JH32"/>
<keyword evidence="2" id="KW-1185">Reference proteome</keyword>
<accession>A0A3Q0JH32</accession>
<dbReference type="AlphaFoldDB" id="A0A3Q0JH32"/>
<feature type="domain" description="DNA helicase Pif1-like 2B" evidence="1">
    <location>
        <begin position="117"/>
        <end position="162"/>
    </location>
</feature>
<dbReference type="InterPro" id="IPR027417">
    <property type="entry name" value="P-loop_NTPase"/>
</dbReference>
<proteinExistence type="predicted"/>
<evidence type="ECO:0000259" key="1">
    <source>
        <dbReference type="Pfam" id="PF21530"/>
    </source>
</evidence>
<name>A0A3Q0JH32_DIACI</name>
<reference evidence="3" key="1">
    <citation type="submission" date="2025-08" db="UniProtKB">
        <authorList>
            <consortium name="RefSeq"/>
        </authorList>
    </citation>
    <scope>IDENTIFICATION</scope>
</reference>
<dbReference type="GeneID" id="113472261"/>
<evidence type="ECO:0000313" key="2">
    <source>
        <dbReference type="Proteomes" id="UP000079169"/>
    </source>
</evidence>
<dbReference type="KEGG" id="dci:113472261"/>
<dbReference type="Proteomes" id="UP000079169">
    <property type="component" value="Unplaced"/>
</dbReference>